<sequence>MISYYDPEIKRRLDDLPGNGKLTSTDIQNEILQIAASLLIRRIKTELHDETDTFYAILADKCKDVSKRELVAVCIRYMHKGMIKERAVGFLETGDMHANAISAKILQVLEPLQLDPKLCVGFGFDGASVMSGNKGGVHMILKKTFPHAIYVHCHSHRLNLVLCAASKVSPGISTFFDVINNLHSFMTGTRRHARFIEIQKELRPGKPTLELERSCDVRWSSWSCAVSKVLTLLGQILETLADFSQSSGHSKIEADSLLQQMQTKKCVFILVMFNRLFEMSDYATKGLQCSTISVTDCIDLIEGLKENYNTLRKTESDFIKLVTLTDDLMKKHDIINWDVTGSRKRRLPGRPENKRRLEPAPDFLRATAVGWQLIIGP</sequence>
<dbReference type="AlphaFoldDB" id="A0AAD6BSX0"/>
<dbReference type="EMBL" id="JAPTMU010000002">
    <property type="protein sequence ID" value="KAJ4947757.1"/>
    <property type="molecule type" value="Genomic_DNA"/>
</dbReference>
<dbReference type="PANTHER" id="PTHR45749">
    <property type="match status" value="1"/>
</dbReference>
<comment type="caution">
    <text evidence="2">The sequence shown here is derived from an EMBL/GenBank/DDBJ whole genome shotgun (WGS) entry which is preliminary data.</text>
</comment>
<dbReference type="InterPro" id="IPR012337">
    <property type="entry name" value="RNaseH-like_sf"/>
</dbReference>
<gene>
    <name evidence="2" type="ORF">JOQ06_009790</name>
</gene>
<keyword evidence="3" id="KW-1185">Reference proteome</keyword>
<dbReference type="Pfam" id="PF14291">
    <property type="entry name" value="DUF4371"/>
    <property type="match status" value="1"/>
</dbReference>
<feature type="domain" description="DUF4371" evidence="1">
    <location>
        <begin position="13"/>
        <end position="133"/>
    </location>
</feature>
<accession>A0AAD6BSX0</accession>
<proteinExistence type="predicted"/>
<evidence type="ECO:0000313" key="2">
    <source>
        <dbReference type="EMBL" id="KAJ4947757.1"/>
    </source>
</evidence>
<evidence type="ECO:0000313" key="3">
    <source>
        <dbReference type="Proteomes" id="UP001219934"/>
    </source>
</evidence>
<evidence type="ECO:0000259" key="1">
    <source>
        <dbReference type="Pfam" id="PF14291"/>
    </source>
</evidence>
<protein>
    <recommendedName>
        <fullName evidence="1">DUF4371 domain-containing protein</fullName>
    </recommendedName>
</protein>
<dbReference type="SUPFAM" id="SSF53098">
    <property type="entry name" value="Ribonuclease H-like"/>
    <property type="match status" value="1"/>
</dbReference>
<name>A0AAD6BSX0_9TELE</name>
<reference evidence="2" key="1">
    <citation type="submission" date="2022-11" db="EMBL/GenBank/DDBJ databases">
        <title>Chromosome-level genome of Pogonophryne albipinna.</title>
        <authorList>
            <person name="Jo E."/>
        </authorList>
    </citation>
    <scope>NUCLEOTIDE SEQUENCE</scope>
    <source>
        <strain evidence="2">SGF0006</strain>
        <tissue evidence="2">Muscle</tissue>
    </source>
</reference>
<dbReference type="Proteomes" id="UP001219934">
    <property type="component" value="Unassembled WGS sequence"/>
</dbReference>
<organism evidence="2 3">
    <name type="scientific">Pogonophryne albipinna</name>
    <dbReference type="NCBI Taxonomy" id="1090488"/>
    <lineage>
        <taxon>Eukaryota</taxon>
        <taxon>Metazoa</taxon>
        <taxon>Chordata</taxon>
        <taxon>Craniata</taxon>
        <taxon>Vertebrata</taxon>
        <taxon>Euteleostomi</taxon>
        <taxon>Actinopterygii</taxon>
        <taxon>Neopterygii</taxon>
        <taxon>Teleostei</taxon>
        <taxon>Neoteleostei</taxon>
        <taxon>Acanthomorphata</taxon>
        <taxon>Eupercaria</taxon>
        <taxon>Perciformes</taxon>
        <taxon>Notothenioidei</taxon>
        <taxon>Pogonophryne</taxon>
    </lineage>
</organism>
<dbReference type="PANTHER" id="PTHR45749:SF37">
    <property type="entry name" value="OS05G0311600 PROTEIN"/>
    <property type="match status" value="1"/>
</dbReference>
<dbReference type="InterPro" id="IPR025398">
    <property type="entry name" value="DUF4371"/>
</dbReference>